<reference evidence="10 11" key="1">
    <citation type="submission" date="2019-06" db="EMBL/GenBank/DDBJ databases">
        <title>Draft genome sequence of Miniimonas arenae KCTC 19750T isolated from sea sand.</title>
        <authorList>
            <person name="Park S.-J."/>
        </authorList>
    </citation>
    <scope>NUCLEOTIDE SEQUENCE [LARGE SCALE GENOMIC DNA]</scope>
    <source>
        <strain evidence="10 11">KCTC 19750</strain>
    </source>
</reference>
<keyword evidence="7" id="KW-0812">Transmembrane</keyword>
<evidence type="ECO:0000256" key="2">
    <source>
        <dbReference type="ARBA" id="ARBA00004401"/>
    </source>
</evidence>
<dbReference type="InterPro" id="IPR036286">
    <property type="entry name" value="LexA/Signal_pep-like_sf"/>
</dbReference>
<gene>
    <name evidence="10" type="primary">lepB</name>
    <name evidence="10" type="ORF">FH969_00695</name>
</gene>
<accession>A0A5C5BFB9</accession>
<evidence type="ECO:0000256" key="8">
    <source>
        <dbReference type="SAM" id="MobiDB-lite"/>
    </source>
</evidence>
<dbReference type="Pfam" id="PF10502">
    <property type="entry name" value="Peptidase_S26"/>
    <property type="match status" value="1"/>
</dbReference>
<keyword evidence="11" id="KW-1185">Reference proteome</keyword>
<protein>
    <recommendedName>
        <fullName evidence="4 7">Signal peptidase I</fullName>
        <ecNumber evidence="4 7">3.4.21.89</ecNumber>
    </recommendedName>
</protein>
<dbReference type="GO" id="GO:0005886">
    <property type="term" value="C:plasma membrane"/>
    <property type="evidence" value="ECO:0007669"/>
    <property type="project" value="UniProtKB-SubCell"/>
</dbReference>
<dbReference type="GO" id="GO:0004252">
    <property type="term" value="F:serine-type endopeptidase activity"/>
    <property type="evidence" value="ECO:0007669"/>
    <property type="project" value="InterPro"/>
</dbReference>
<dbReference type="EMBL" id="VENP01000001">
    <property type="protein sequence ID" value="TNU77319.1"/>
    <property type="molecule type" value="Genomic_DNA"/>
</dbReference>
<keyword evidence="5 7" id="KW-0378">Hydrolase</keyword>
<evidence type="ECO:0000313" key="10">
    <source>
        <dbReference type="EMBL" id="TNU77319.1"/>
    </source>
</evidence>
<evidence type="ECO:0000259" key="9">
    <source>
        <dbReference type="Pfam" id="PF10502"/>
    </source>
</evidence>
<feature type="domain" description="Peptidase S26" evidence="9">
    <location>
        <begin position="53"/>
        <end position="245"/>
    </location>
</feature>
<keyword evidence="7" id="KW-0645">Protease</keyword>
<dbReference type="NCBIfam" id="TIGR02227">
    <property type="entry name" value="sigpep_I_bact"/>
    <property type="match status" value="1"/>
</dbReference>
<evidence type="ECO:0000256" key="3">
    <source>
        <dbReference type="ARBA" id="ARBA00009370"/>
    </source>
</evidence>
<feature type="compositionally biased region" description="Basic and acidic residues" evidence="8">
    <location>
        <begin position="20"/>
        <end position="34"/>
    </location>
</feature>
<dbReference type="GO" id="GO:0006465">
    <property type="term" value="P:signal peptide processing"/>
    <property type="evidence" value="ECO:0007669"/>
    <property type="project" value="InterPro"/>
</dbReference>
<proteinExistence type="inferred from homology"/>
<dbReference type="AlphaFoldDB" id="A0A5C5BFB9"/>
<dbReference type="InterPro" id="IPR019533">
    <property type="entry name" value="Peptidase_S26"/>
</dbReference>
<dbReference type="CDD" id="cd06530">
    <property type="entry name" value="S26_SPase_I"/>
    <property type="match status" value="1"/>
</dbReference>
<keyword evidence="7" id="KW-1133">Transmembrane helix</keyword>
<dbReference type="GO" id="GO:0009003">
    <property type="term" value="F:signal peptidase activity"/>
    <property type="evidence" value="ECO:0007669"/>
    <property type="project" value="UniProtKB-EC"/>
</dbReference>
<dbReference type="InterPro" id="IPR019758">
    <property type="entry name" value="Pept_S26A_signal_pept_1_CS"/>
</dbReference>
<feature type="region of interest" description="Disordered" evidence="8">
    <location>
        <begin position="1"/>
        <end position="46"/>
    </location>
</feature>
<feature type="active site" evidence="6">
    <location>
        <position position="83"/>
    </location>
</feature>
<evidence type="ECO:0000313" key="11">
    <source>
        <dbReference type="Proteomes" id="UP000313849"/>
    </source>
</evidence>
<comment type="caution">
    <text evidence="10">The sequence shown here is derived from an EMBL/GenBank/DDBJ whole genome shotgun (WGS) entry which is preliminary data.</text>
</comment>
<feature type="active site" evidence="6">
    <location>
        <position position="155"/>
    </location>
</feature>
<name>A0A5C5BFB9_9MICO</name>
<dbReference type="InterPro" id="IPR000223">
    <property type="entry name" value="Pept_S26A_signal_pept_1"/>
</dbReference>
<keyword evidence="7" id="KW-0472">Membrane</keyword>
<evidence type="ECO:0000256" key="6">
    <source>
        <dbReference type="PIRSR" id="PIRSR600223-1"/>
    </source>
</evidence>
<dbReference type="PRINTS" id="PR00727">
    <property type="entry name" value="LEADERPTASE"/>
</dbReference>
<dbReference type="PROSITE" id="PS00761">
    <property type="entry name" value="SPASE_I_3"/>
    <property type="match status" value="1"/>
</dbReference>
<sequence length="267" mass="28182">MTDLDEPGSGASGSANDGHGTSDGERAQARRRTDASAQPGRPAKGRRGLSALRETVVVLGSALVLSLLIKTFLVQAFYIPSQSMETTLDIGDRVLVSRLVPGPLDLNRGDIVVFVDPGGWLDDAQTETDPVRSALVRVGEFVGLLPANTGSHLIKRVIGMPGDHVTCCDTSGRITVNGVGIDEPYVIDGAVPSEITFDVTVPEGSVWVMGDNRSDSRDSRYHLGDPGGGMVPIDNVVGVAKVTIWPADRWTILRSPGATFADVPDPS</sequence>
<dbReference type="Gene3D" id="2.10.109.10">
    <property type="entry name" value="Umud Fragment, subunit A"/>
    <property type="match status" value="1"/>
</dbReference>
<dbReference type="RefSeq" id="WP_108719618.1">
    <property type="nucleotide sequence ID" value="NZ_VENP01000001.1"/>
</dbReference>
<dbReference type="Proteomes" id="UP000313849">
    <property type="component" value="Unassembled WGS sequence"/>
</dbReference>
<feature type="transmembrane region" description="Helical" evidence="7">
    <location>
        <begin position="56"/>
        <end position="78"/>
    </location>
</feature>
<evidence type="ECO:0000256" key="1">
    <source>
        <dbReference type="ARBA" id="ARBA00000677"/>
    </source>
</evidence>
<dbReference type="EC" id="3.4.21.89" evidence="4 7"/>
<comment type="similarity">
    <text evidence="3 7">Belongs to the peptidase S26 family.</text>
</comment>
<evidence type="ECO:0000256" key="7">
    <source>
        <dbReference type="RuleBase" id="RU362042"/>
    </source>
</evidence>
<dbReference type="SUPFAM" id="SSF51306">
    <property type="entry name" value="LexA/Signal peptidase"/>
    <property type="match status" value="1"/>
</dbReference>
<dbReference type="PANTHER" id="PTHR43390">
    <property type="entry name" value="SIGNAL PEPTIDASE I"/>
    <property type="match status" value="1"/>
</dbReference>
<comment type="catalytic activity">
    <reaction evidence="1 7">
        <text>Cleavage of hydrophobic, N-terminal signal or leader sequences from secreted and periplasmic proteins.</text>
        <dbReference type="EC" id="3.4.21.89"/>
    </reaction>
</comment>
<comment type="subcellular location">
    <subcellularLocation>
        <location evidence="2">Cell membrane</location>
        <topology evidence="2">Single-pass type II membrane protein</topology>
    </subcellularLocation>
    <subcellularLocation>
        <location evidence="7">Membrane</location>
        <topology evidence="7">Single-pass type II membrane protein</topology>
    </subcellularLocation>
</comment>
<organism evidence="10 11">
    <name type="scientific">Miniimonas arenae</name>
    <dbReference type="NCBI Taxonomy" id="676201"/>
    <lineage>
        <taxon>Bacteria</taxon>
        <taxon>Bacillati</taxon>
        <taxon>Actinomycetota</taxon>
        <taxon>Actinomycetes</taxon>
        <taxon>Micrococcales</taxon>
        <taxon>Beutenbergiaceae</taxon>
        <taxon>Miniimonas</taxon>
    </lineage>
</organism>
<evidence type="ECO:0000256" key="5">
    <source>
        <dbReference type="ARBA" id="ARBA00022801"/>
    </source>
</evidence>
<evidence type="ECO:0000256" key="4">
    <source>
        <dbReference type="ARBA" id="ARBA00013208"/>
    </source>
</evidence>
<dbReference type="OrthoDB" id="9815782at2"/>
<dbReference type="PANTHER" id="PTHR43390:SF1">
    <property type="entry name" value="CHLOROPLAST PROCESSING PEPTIDASE"/>
    <property type="match status" value="1"/>
</dbReference>